<evidence type="ECO:0000313" key="4">
    <source>
        <dbReference type="EMBL" id="GLV59930.1"/>
    </source>
</evidence>
<feature type="domain" description="LamG-like jellyroll fold" evidence="3">
    <location>
        <begin position="574"/>
        <end position="706"/>
    </location>
</feature>
<dbReference type="Pfam" id="PF13385">
    <property type="entry name" value="Laminin_G_3"/>
    <property type="match status" value="1"/>
</dbReference>
<dbReference type="Proteomes" id="UP001344906">
    <property type="component" value="Unassembled WGS sequence"/>
</dbReference>
<protein>
    <recommendedName>
        <fullName evidence="3">LamG-like jellyroll fold domain-containing protein</fullName>
    </recommendedName>
</protein>
<dbReference type="RefSeq" id="WP_338256823.1">
    <property type="nucleotide sequence ID" value="NZ_BSRI01000002.1"/>
</dbReference>
<dbReference type="Gene3D" id="2.130.10.130">
    <property type="entry name" value="Integrin alpha, N-terminal"/>
    <property type="match status" value="1"/>
</dbReference>
<proteinExistence type="predicted"/>
<dbReference type="Gene3D" id="2.60.120.200">
    <property type="match status" value="1"/>
</dbReference>
<dbReference type="SUPFAM" id="SSF69318">
    <property type="entry name" value="Integrin alpha N-terminal domain"/>
    <property type="match status" value="1"/>
</dbReference>
<comment type="caution">
    <text evidence="4">The sequence shown here is derived from an EMBL/GenBank/DDBJ whole genome shotgun (WGS) entry which is preliminary data.</text>
</comment>
<sequence>MPTSMGSQWQDVQAGNLGLSDAAGWNQPQYYETLRLADINGDGQVELMIRGSAGLRTYAYNPASRQWQDLQAGTLGLTDTGGWNQPQYYRTLRVADIDGDGQAELLVRGAAGLRTFAFNRTNKQWQDLNAPIPGTEDANGWNQPQYYETFQLADINADGRDELIFRGPFGLFTYAFDVTRKYWYDLNAGALGLTDAGGWNQPQYYRTFRLADINGDGQAELLVRSAAGLRTFAFNLSNNKWQDLDAPIPGTEDANGWNQPQYYETFQLADINADGRDELIFRGPFGLFTYAFDVTHKYWYDLNAGDLGMTDSAGWGLPQYYRTFRLADINADGQAELLVRGSGGLLAYAFNLATSTWNNLQSDTLGLNDTGGWSNPQYYSTIQAADIDGDGQAELLARAAIGITGWHYNTSLMNMPVLFQAPHYEVSYRLQPDPTLPDGTFAIQQVIPAGDSNTFTCTLFSIQGRRAAQATTAGAQVAGPYQLAVLPGHFFTARLNRANSNLPDLVLRVQLPAGSPLKQQRIVFTWSEVPTVWPTFVTSLNYDVSLNFDGTGAFVDLRSSSTDTGNPSDLQFTGPITLQAWLKPAANDGIRNIIAHGYALNPAGEVFLRIANGQYQVGSWNGADHVAVFPMPLSDLGRWVHLSGVYDGTQWILYRNGQEVARNTDSTGAVAVQGAWAIGARGAGGERFFSGNLRNIALWQEARTAQKIQADMLYPPTENVSGLAAYWGLDEGSGNSGDLGPGAHLATVVGARWITPESLQQLLTLPITPFPQFTPAQQAAYEYISSQLDSASQGNIRARYVNLSLQDSLSPGKLNDLQRPPNAPNYTQEDWDATKSILARELQAAGQVQTLYQRTGTLLNALQIEQTGDLNDVVSKLQDISSTPPSDNSWSDILLTIMGDALGVASVIPEGRIGQMALLVGSDLFGALASGAATSNQPAPPNSAGIQANIISVYQSLVNLNGRQTERILQDGLLLSIVARLAQTIWTWLPSDQQQLVEKIHNQTKIGFYRTLIPQSYVVSEWRNYPATKPVLFVEYQETDVGAPAYAYWASPPPSGSYVGNLYIIHTPGNSKGDTSWNGVPGYEHPINPALYPAQAVMDDLFTQLGVSRQDFFTCTNGWENTSLQPISLPGT</sequence>
<dbReference type="InterPro" id="IPR028994">
    <property type="entry name" value="Integrin_alpha_N"/>
</dbReference>
<evidence type="ECO:0000256" key="1">
    <source>
        <dbReference type="ARBA" id="ARBA00022729"/>
    </source>
</evidence>
<dbReference type="SUPFAM" id="SSF49899">
    <property type="entry name" value="Concanavalin A-like lectins/glucanases"/>
    <property type="match status" value="1"/>
</dbReference>
<dbReference type="InterPro" id="IPR006558">
    <property type="entry name" value="LamG-like"/>
</dbReference>
<evidence type="ECO:0000313" key="5">
    <source>
        <dbReference type="Proteomes" id="UP001344906"/>
    </source>
</evidence>
<evidence type="ECO:0000256" key="2">
    <source>
        <dbReference type="ARBA" id="ARBA00023157"/>
    </source>
</evidence>
<keyword evidence="1" id="KW-0732">Signal</keyword>
<name>A0ABQ6G1R8_9CHLR</name>
<dbReference type="Pfam" id="PF13517">
    <property type="entry name" value="FG-GAP_3"/>
    <property type="match status" value="2"/>
</dbReference>
<evidence type="ECO:0000259" key="3">
    <source>
        <dbReference type="SMART" id="SM00560"/>
    </source>
</evidence>
<keyword evidence="2" id="KW-1015">Disulfide bond</keyword>
<keyword evidence="5" id="KW-1185">Reference proteome</keyword>
<gene>
    <name evidence="4" type="ORF">KDH_67540</name>
</gene>
<dbReference type="InterPro" id="IPR013320">
    <property type="entry name" value="ConA-like_dom_sf"/>
</dbReference>
<accession>A0ABQ6G1R8</accession>
<dbReference type="EMBL" id="BSRI01000002">
    <property type="protein sequence ID" value="GLV59930.1"/>
    <property type="molecule type" value="Genomic_DNA"/>
</dbReference>
<dbReference type="SMART" id="SM00560">
    <property type="entry name" value="LamGL"/>
    <property type="match status" value="1"/>
</dbReference>
<organism evidence="4 5">
    <name type="scientific">Dictyobacter halimunensis</name>
    <dbReference type="NCBI Taxonomy" id="3026934"/>
    <lineage>
        <taxon>Bacteria</taxon>
        <taxon>Bacillati</taxon>
        <taxon>Chloroflexota</taxon>
        <taxon>Ktedonobacteria</taxon>
        <taxon>Ktedonobacterales</taxon>
        <taxon>Dictyobacteraceae</taxon>
        <taxon>Dictyobacter</taxon>
    </lineage>
</organism>
<dbReference type="InterPro" id="IPR013517">
    <property type="entry name" value="FG-GAP"/>
</dbReference>
<reference evidence="4 5" key="1">
    <citation type="submission" date="2023-02" db="EMBL/GenBank/DDBJ databases">
        <title>Dictyobacter halimunensis sp. nov., a new member of the class Ktedonobacteria from forest soil in a geothermal area.</title>
        <authorList>
            <person name="Rachmania M.K."/>
            <person name="Ningsih F."/>
            <person name="Sakai Y."/>
            <person name="Yabe S."/>
            <person name="Yokota A."/>
            <person name="Sjamsuridzal W."/>
        </authorList>
    </citation>
    <scope>NUCLEOTIDE SEQUENCE [LARGE SCALE GENOMIC DNA]</scope>
    <source>
        <strain evidence="4 5">S3.2.2.5</strain>
    </source>
</reference>